<name>A0A1R3HVB2_COCAP</name>
<gene>
    <name evidence="1" type="ORF">CCACVL1_16806</name>
</gene>
<comment type="caution">
    <text evidence="1">The sequence shown here is derived from an EMBL/GenBank/DDBJ whole genome shotgun (WGS) entry which is preliminary data.</text>
</comment>
<organism evidence="1 2">
    <name type="scientific">Corchorus capsularis</name>
    <name type="common">Jute</name>
    <dbReference type="NCBI Taxonomy" id="210143"/>
    <lineage>
        <taxon>Eukaryota</taxon>
        <taxon>Viridiplantae</taxon>
        <taxon>Streptophyta</taxon>
        <taxon>Embryophyta</taxon>
        <taxon>Tracheophyta</taxon>
        <taxon>Spermatophyta</taxon>
        <taxon>Magnoliopsida</taxon>
        <taxon>eudicotyledons</taxon>
        <taxon>Gunneridae</taxon>
        <taxon>Pentapetalae</taxon>
        <taxon>rosids</taxon>
        <taxon>malvids</taxon>
        <taxon>Malvales</taxon>
        <taxon>Malvaceae</taxon>
        <taxon>Grewioideae</taxon>
        <taxon>Apeibeae</taxon>
        <taxon>Corchorus</taxon>
    </lineage>
</organism>
<dbReference type="Proteomes" id="UP000188268">
    <property type="component" value="Unassembled WGS sequence"/>
</dbReference>
<dbReference type="EMBL" id="AWWV01011121">
    <property type="protein sequence ID" value="OMO74315.1"/>
    <property type="molecule type" value="Genomic_DNA"/>
</dbReference>
<keyword evidence="2" id="KW-1185">Reference proteome</keyword>
<dbReference type="AlphaFoldDB" id="A0A1R3HVB2"/>
<evidence type="ECO:0000313" key="2">
    <source>
        <dbReference type="Proteomes" id="UP000188268"/>
    </source>
</evidence>
<dbReference type="Gramene" id="OMO74315">
    <property type="protein sequence ID" value="OMO74315"/>
    <property type="gene ID" value="CCACVL1_16806"/>
</dbReference>
<proteinExistence type="predicted"/>
<protein>
    <submittedName>
        <fullName evidence="1">Uncharacterized protein</fullName>
    </submittedName>
</protein>
<reference evidence="1 2" key="1">
    <citation type="submission" date="2013-09" db="EMBL/GenBank/DDBJ databases">
        <title>Corchorus capsularis genome sequencing.</title>
        <authorList>
            <person name="Alam M."/>
            <person name="Haque M.S."/>
            <person name="Islam M.S."/>
            <person name="Emdad E.M."/>
            <person name="Islam M.M."/>
            <person name="Ahmed B."/>
            <person name="Halim A."/>
            <person name="Hossen Q.M.M."/>
            <person name="Hossain M.Z."/>
            <person name="Ahmed R."/>
            <person name="Khan M.M."/>
            <person name="Islam R."/>
            <person name="Rashid M.M."/>
            <person name="Khan S.A."/>
            <person name="Rahman M.S."/>
            <person name="Alam M."/>
        </authorList>
    </citation>
    <scope>NUCLEOTIDE SEQUENCE [LARGE SCALE GENOMIC DNA]</scope>
    <source>
        <strain evidence="2">cv. CVL-1</strain>
        <tissue evidence="1">Whole seedling</tissue>
    </source>
</reference>
<accession>A0A1R3HVB2</accession>
<sequence>MQYKRRKKEEKRIFTTQSRVLRLEGGKILDLTT</sequence>
<evidence type="ECO:0000313" key="1">
    <source>
        <dbReference type="EMBL" id="OMO74315.1"/>
    </source>
</evidence>